<dbReference type="EMBL" id="JBHSWG010000001">
    <property type="protein sequence ID" value="MFC6759343.1"/>
    <property type="molecule type" value="Genomic_DNA"/>
</dbReference>
<comment type="caution">
    <text evidence="10">The sequence shown here is derived from an EMBL/GenBank/DDBJ whole genome shotgun (WGS) entry which is preliminary data.</text>
</comment>
<evidence type="ECO:0000256" key="6">
    <source>
        <dbReference type="ARBA" id="ARBA00022989"/>
    </source>
</evidence>
<reference evidence="11" key="1">
    <citation type="journal article" date="2019" name="Int. J. Syst. Evol. Microbiol.">
        <title>The Global Catalogue of Microorganisms (GCM) 10K type strain sequencing project: providing services to taxonomists for standard genome sequencing and annotation.</title>
        <authorList>
            <consortium name="The Broad Institute Genomics Platform"/>
            <consortium name="The Broad Institute Genome Sequencing Center for Infectious Disease"/>
            <person name="Wu L."/>
            <person name="Ma J."/>
        </authorList>
    </citation>
    <scope>NUCLEOTIDE SEQUENCE [LARGE SCALE GENOMIC DNA]</scope>
    <source>
        <strain evidence="11">CCUG 66188</strain>
    </source>
</reference>
<evidence type="ECO:0000259" key="9">
    <source>
        <dbReference type="Pfam" id="PF02397"/>
    </source>
</evidence>
<evidence type="ECO:0000256" key="5">
    <source>
        <dbReference type="ARBA" id="ARBA00022692"/>
    </source>
</evidence>
<comment type="subcellular location">
    <subcellularLocation>
        <location evidence="1">Cell membrane</location>
    </subcellularLocation>
</comment>
<sequence length="192" mass="21833">MDLALIVLTMPFWLPVIAACALALWIEGGQPFYRQQRLGRDGSRFSILKLRTMVRDADRVLQDLLATDPEIKAEWDALQKLRNDPRITPVGRFLRATSLDELPQLINVLKGEMSLVGPRPMMPDQLGLYGNPRAYFAVRPGLTGLWQVSARNNNKFTYRHGVDEAYENALTFRLDLTILYKTVGVVLRQTGY</sequence>
<keyword evidence="4 10" id="KW-0808">Transferase</keyword>
<evidence type="ECO:0000313" key="10">
    <source>
        <dbReference type="EMBL" id="MFC6759343.1"/>
    </source>
</evidence>
<dbReference type="Proteomes" id="UP001596353">
    <property type="component" value="Unassembled WGS sequence"/>
</dbReference>
<keyword evidence="3" id="KW-1003">Cell membrane</keyword>
<evidence type="ECO:0000256" key="2">
    <source>
        <dbReference type="ARBA" id="ARBA00006464"/>
    </source>
</evidence>
<protein>
    <submittedName>
        <fullName evidence="10">Sugar transferase</fullName>
    </submittedName>
</protein>
<dbReference type="PANTHER" id="PTHR30576:SF4">
    <property type="entry name" value="UNDECAPRENYL-PHOSPHATE GALACTOSE PHOSPHOTRANSFERASE"/>
    <property type="match status" value="1"/>
</dbReference>
<organism evidence="10 11">
    <name type="scientific">Sulfitobacter porphyrae</name>
    <dbReference type="NCBI Taxonomy" id="1246864"/>
    <lineage>
        <taxon>Bacteria</taxon>
        <taxon>Pseudomonadati</taxon>
        <taxon>Pseudomonadota</taxon>
        <taxon>Alphaproteobacteria</taxon>
        <taxon>Rhodobacterales</taxon>
        <taxon>Roseobacteraceae</taxon>
        <taxon>Sulfitobacter</taxon>
    </lineage>
</organism>
<dbReference type="GO" id="GO:0016740">
    <property type="term" value="F:transferase activity"/>
    <property type="evidence" value="ECO:0007669"/>
    <property type="project" value="UniProtKB-KW"/>
</dbReference>
<name>A0ABW2B1S1_9RHOB</name>
<comment type="similarity">
    <text evidence="2">Belongs to the bacterial sugar transferase family.</text>
</comment>
<gene>
    <name evidence="10" type="ORF">ACFQFQ_07315</name>
</gene>
<keyword evidence="5" id="KW-0812">Transmembrane</keyword>
<dbReference type="Pfam" id="PF02397">
    <property type="entry name" value="Bac_transf"/>
    <property type="match status" value="1"/>
</dbReference>
<keyword evidence="6" id="KW-1133">Transmembrane helix</keyword>
<keyword evidence="8" id="KW-0270">Exopolysaccharide synthesis</keyword>
<evidence type="ECO:0000256" key="4">
    <source>
        <dbReference type="ARBA" id="ARBA00022679"/>
    </source>
</evidence>
<evidence type="ECO:0000313" key="11">
    <source>
        <dbReference type="Proteomes" id="UP001596353"/>
    </source>
</evidence>
<proteinExistence type="inferred from homology"/>
<dbReference type="InterPro" id="IPR003362">
    <property type="entry name" value="Bact_transf"/>
</dbReference>
<feature type="domain" description="Bacterial sugar transferase" evidence="9">
    <location>
        <begin position="1"/>
        <end position="187"/>
    </location>
</feature>
<accession>A0ABW2B1S1</accession>
<evidence type="ECO:0000256" key="7">
    <source>
        <dbReference type="ARBA" id="ARBA00023136"/>
    </source>
</evidence>
<dbReference type="PANTHER" id="PTHR30576">
    <property type="entry name" value="COLANIC BIOSYNTHESIS UDP-GLUCOSE LIPID CARRIER TRANSFERASE"/>
    <property type="match status" value="1"/>
</dbReference>
<keyword evidence="11" id="KW-1185">Reference proteome</keyword>
<evidence type="ECO:0000256" key="8">
    <source>
        <dbReference type="ARBA" id="ARBA00023169"/>
    </source>
</evidence>
<evidence type="ECO:0000256" key="1">
    <source>
        <dbReference type="ARBA" id="ARBA00004236"/>
    </source>
</evidence>
<evidence type="ECO:0000256" key="3">
    <source>
        <dbReference type="ARBA" id="ARBA00022475"/>
    </source>
</evidence>
<keyword evidence="7" id="KW-0472">Membrane</keyword>